<dbReference type="Gene3D" id="1.20.1070.10">
    <property type="entry name" value="Rhodopsin 7-helix transmembrane proteins"/>
    <property type="match status" value="1"/>
</dbReference>
<feature type="transmembrane region" description="Helical" evidence="15">
    <location>
        <begin position="274"/>
        <end position="305"/>
    </location>
</feature>
<dbReference type="OMA" id="FNWIFGW"/>
<evidence type="ECO:0000256" key="7">
    <source>
        <dbReference type="ARBA" id="ARBA00023040"/>
    </source>
</evidence>
<dbReference type="PROSITE" id="PS00237">
    <property type="entry name" value="G_PROTEIN_RECEP_F1_1"/>
    <property type="match status" value="1"/>
</dbReference>
<dbReference type="InterPro" id="IPR002234">
    <property type="entry name" value="Anphylx_rcpt_C3a/C5a1-2"/>
</dbReference>
<dbReference type="GO" id="GO:0007204">
    <property type="term" value="P:positive regulation of cytosolic calcium ion concentration"/>
    <property type="evidence" value="ECO:0007669"/>
    <property type="project" value="TreeGrafter"/>
</dbReference>
<evidence type="ECO:0000256" key="11">
    <source>
        <dbReference type="ARBA" id="ARBA00023180"/>
    </source>
</evidence>
<gene>
    <name evidence="17" type="primary">cmklr2</name>
</gene>
<evidence type="ECO:0000256" key="4">
    <source>
        <dbReference type="ARBA" id="ARBA00022553"/>
    </source>
</evidence>
<dbReference type="PANTHER" id="PTHR24225:SF74">
    <property type="entry name" value="CHEMOKINE-LIKE RECEPTOR 1"/>
    <property type="match status" value="1"/>
</dbReference>
<dbReference type="STRING" id="8005.ENSEEEP00000023222"/>
<dbReference type="PRINTS" id="PR00426">
    <property type="entry name" value="C5ANPHYLTXNR"/>
</dbReference>
<evidence type="ECO:0000256" key="8">
    <source>
        <dbReference type="ARBA" id="ARBA00023136"/>
    </source>
</evidence>
<reference evidence="17" key="5">
    <citation type="submission" date="2025-09" db="UniProtKB">
        <authorList>
            <consortium name="Ensembl"/>
        </authorList>
    </citation>
    <scope>IDENTIFICATION</scope>
</reference>
<dbReference type="GO" id="GO:0005886">
    <property type="term" value="C:plasma membrane"/>
    <property type="evidence" value="ECO:0007669"/>
    <property type="project" value="UniProtKB-SubCell"/>
</dbReference>
<dbReference type="PANTHER" id="PTHR24225">
    <property type="entry name" value="CHEMOTACTIC RECEPTOR"/>
    <property type="match status" value="1"/>
</dbReference>
<dbReference type="GO" id="GO:0007200">
    <property type="term" value="P:phospholipase C-activating G protein-coupled receptor signaling pathway"/>
    <property type="evidence" value="ECO:0007669"/>
    <property type="project" value="TreeGrafter"/>
</dbReference>
<feature type="transmembrane region" description="Helical" evidence="15">
    <location>
        <begin position="110"/>
        <end position="131"/>
    </location>
</feature>
<evidence type="ECO:0000256" key="1">
    <source>
        <dbReference type="ARBA" id="ARBA00004651"/>
    </source>
</evidence>
<comment type="subcellular location">
    <subcellularLocation>
        <location evidence="1">Cell membrane</location>
        <topology evidence="1">Multi-pass membrane protein</topology>
    </subcellularLocation>
</comment>
<reference evidence="17" key="4">
    <citation type="submission" date="2025-08" db="UniProtKB">
        <authorList>
            <consortium name="Ensembl"/>
        </authorList>
    </citation>
    <scope>IDENTIFICATION</scope>
</reference>
<dbReference type="SUPFAM" id="SSF81321">
    <property type="entry name" value="Family A G protein-coupled receptor-like"/>
    <property type="match status" value="1"/>
</dbReference>
<evidence type="ECO:0000256" key="14">
    <source>
        <dbReference type="RuleBase" id="RU000688"/>
    </source>
</evidence>
<dbReference type="GO" id="GO:0006935">
    <property type="term" value="P:chemotaxis"/>
    <property type="evidence" value="ECO:0007669"/>
    <property type="project" value="UniProtKB-KW"/>
</dbReference>
<feature type="domain" description="G-protein coupled receptors family 1 profile" evidence="16">
    <location>
        <begin position="53"/>
        <end position="302"/>
    </location>
</feature>
<dbReference type="FunFam" id="1.20.1070.10:FF:000034">
    <property type="entry name" value="G-protein coupled receptor 1"/>
    <property type="match status" value="1"/>
</dbReference>
<keyword evidence="8 15" id="KW-0472">Membrane</keyword>
<keyword evidence="10 14" id="KW-0675">Receptor</keyword>
<evidence type="ECO:0000256" key="15">
    <source>
        <dbReference type="SAM" id="Phobius"/>
    </source>
</evidence>
<proteinExistence type="inferred from homology"/>
<feature type="transmembrane region" description="Helical" evidence="15">
    <location>
        <begin position="241"/>
        <end position="262"/>
    </location>
</feature>
<reference evidence="18" key="1">
    <citation type="journal article" date="2014" name="Science">
        <title>Nonhuman genetics. Genomic basis for the convergent evolution of electric organs.</title>
        <authorList>
            <person name="Gallant J.R."/>
            <person name="Traeger L.L."/>
            <person name="Volkening J.D."/>
            <person name="Moffett H."/>
            <person name="Chen P.H."/>
            <person name="Novina C.D."/>
            <person name="Phillips G.N.Jr."/>
            <person name="Anand R."/>
            <person name="Wells G.B."/>
            <person name="Pinch M."/>
            <person name="Guth R."/>
            <person name="Unguez G.A."/>
            <person name="Albert J.S."/>
            <person name="Zakon H.H."/>
            <person name="Samanta M.P."/>
            <person name="Sussman M.R."/>
        </authorList>
    </citation>
    <scope>NUCLEOTIDE SEQUENCE [LARGE SCALE GENOMIC DNA]</scope>
</reference>
<keyword evidence="4" id="KW-0597">Phosphoprotein</keyword>
<keyword evidence="9" id="KW-1015">Disulfide bond</keyword>
<evidence type="ECO:0000256" key="10">
    <source>
        <dbReference type="ARBA" id="ARBA00023170"/>
    </source>
</evidence>
<feature type="transmembrane region" description="Helical" evidence="15">
    <location>
        <begin position="72"/>
        <end position="90"/>
    </location>
</feature>
<dbReference type="Ensembl" id="ENSEEET00000023481.2">
    <property type="protein sequence ID" value="ENSEEEP00000023222.2"/>
    <property type="gene ID" value="ENSEEEG00000011258.2"/>
</dbReference>
<feature type="transmembrane region" description="Helical" evidence="15">
    <location>
        <begin position="37"/>
        <end position="60"/>
    </location>
</feature>
<evidence type="ECO:0000313" key="17">
    <source>
        <dbReference type="Ensembl" id="ENSEEEP00000023222.2"/>
    </source>
</evidence>
<evidence type="ECO:0000256" key="13">
    <source>
        <dbReference type="ARBA" id="ARBA00025736"/>
    </source>
</evidence>
<name>A0A4W4FEQ1_ELEEL</name>
<evidence type="ECO:0000256" key="3">
    <source>
        <dbReference type="ARBA" id="ARBA00022500"/>
    </source>
</evidence>
<evidence type="ECO:0000256" key="2">
    <source>
        <dbReference type="ARBA" id="ARBA00022475"/>
    </source>
</evidence>
<protein>
    <recommendedName>
        <fullName evidence="16">G-protein coupled receptors family 1 profile domain-containing protein</fullName>
    </recommendedName>
</protein>
<keyword evidence="6 15" id="KW-1133">Transmembrane helix</keyword>
<evidence type="ECO:0000256" key="12">
    <source>
        <dbReference type="ARBA" id="ARBA00023224"/>
    </source>
</evidence>
<keyword evidence="12 14" id="KW-0807">Transducer</keyword>
<reference evidence="18" key="2">
    <citation type="journal article" date="2017" name="Sci. Adv.">
        <title>A tail of two voltages: Proteomic comparison of the three electric organs of the electric eel.</title>
        <authorList>
            <person name="Traeger L.L."/>
            <person name="Sabat G."/>
            <person name="Barrett-Wilt G.A."/>
            <person name="Wells G.B."/>
            <person name="Sussman M.R."/>
        </authorList>
    </citation>
    <scope>NUCLEOTIDE SEQUENCE [LARGE SCALE GENOMIC DNA]</scope>
</reference>
<keyword evidence="3" id="KW-0145">Chemotaxis</keyword>
<keyword evidence="7 14" id="KW-0297">G-protein coupled receptor</keyword>
<dbReference type="GO" id="GO:0004875">
    <property type="term" value="F:complement receptor activity"/>
    <property type="evidence" value="ECO:0007669"/>
    <property type="project" value="InterPro"/>
</dbReference>
<organism evidence="17 18">
    <name type="scientific">Electrophorus electricus</name>
    <name type="common">Electric eel</name>
    <name type="synonym">Gymnotus electricus</name>
    <dbReference type="NCBI Taxonomy" id="8005"/>
    <lineage>
        <taxon>Eukaryota</taxon>
        <taxon>Metazoa</taxon>
        <taxon>Chordata</taxon>
        <taxon>Craniata</taxon>
        <taxon>Vertebrata</taxon>
        <taxon>Euteleostomi</taxon>
        <taxon>Actinopterygii</taxon>
        <taxon>Neopterygii</taxon>
        <taxon>Teleostei</taxon>
        <taxon>Ostariophysi</taxon>
        <taxon>Gymnotiformes</taxon>
        <taxon>Gymnotoidei</taxon>
        <taxon>Gymnotidae</taxon>
        <taxon>Electrophorus</taxon>
    </lineage>
</organism>
<dbReference type="Pfam" id="PF00001">
    <property type="entry name" value="7tm_1"/>
    <property type="match status" value="1"/>
</dbReference>
<accession>A0A4W4FEQ1</accession>
<dbReference type="PRINTS" id="PR00237">
    <property type="entry name" value="GPCRRHODOPSN"/>
</dbReference>
<comment type="similarity">
    <text evidence="13">Belongs to the chemokine-like receptor (CMKLR) family.</text>
</comment>
<evidence type="ECO:0000256" key="6">
    <source>
        <dbReference type="ARBA" id="ARBA00022989"/>
    </source>
</evidence>
<dbReference type="InterPro" id="IPR000826">
    <property type="entry name" value="Formyl_rcpt-rel"/>
</dbReference>
<sequence length="355" mass="40645">MDVEAVDYDNYTYQYLEDGDLFDTGADSYIQKETLHIISVVIYTLAFVLGVFGNGIVIWVTAFKIKRTVNSVWVQNLAMADFVFVLFLPFSIDYVLRDFNWVFGRNMCKLNAFVCTMNMYASVLFLTVLSVDRYISLVHFVWSRRERTVPRAWAVCALIWVSAVFLSVPTLVFRETMQYHGKVMCFNNFHDENIPVAMVRHMTMVALRTTVGFFLPFLTITVTAMLLAMKMRQLGIQHVSSFSRMVLAIILAFFLCWAPFHIFCLMELSTYHFYTLHLVLAVGFPLATSLGFFNSCVNPVLYVLLNKNVRSIIRRSCMNIAKNSLRELNHNVSDTESVSALASCPPEDLTVCSRV</sequence>
<dbReference type="GO" id="GO:0004930">
    <property type="term" value="F:G protein-coupled receptor activity"/>
    <property type="evidence" value="ECO:0007669"/>
    <property type="project" value="UniProtKB-KW"/>
</dbReference>
<dbReference type="AlphaFoldDB" id="A0A4W4FEQ1"/>
<keyword evidence="2" id="KW-1003">Cell membrane</keyword>
<feature type="transmembrane region" description="Helical" evidence="15">
    <location>
        <begin position="205"/>
        <end position="229"/>
    </location>
</feature>
<dbReference type="GeneTree" id="ENSGT00940000160642"/>
<keyword evidence="18" id="KW-1185">Reference proteome</keyword>
<keyword evidence="5 14" id="KW-0812">Transmembrane</keyword>
<comment type="similarity">
    <text evidence="14">Belongs to the G-protein coupled receptor 1 family.</text>
</comment>
<keyword evidence="11" id="KW-0325">Glycoprotein</keyword>
<dbReference type="InterPro" id="IPR000276">
    <property type="entry name" value="GPCR_Rhodpsn"/>
</dbReference>
<evidence type="ECO:0000256" key="5">
    <source>
        <dbReference type="ARBA" id="ARBA00022692"/>
    </source>
</evidence>
<dbReference type="PROSITE" id="PS50262">
    <property type="entry name" value="G_PROTEIN_RECEP_F1_2"/>
    <property type="match status" value="1"/>
</dbReference>
<evidence type="ECO:0000313" key="18">
    <source>
        <dbReference type="Proteomes" id="UP000314983"/>
    </source>
</evidence>
<dbReference type="InterPro" id="IPR017452">
    <property type="entry name" value="GPCR_Rhodpsn_7TM"/>
</dbReference>
<feature type="transmembrane region" description="Helical" evidence="15">
    <location>
        <begin position="152"/>
        <end position="173"/>
    </location>
</feature>
<evidence type="ECO:0000256" key="9">
    <source>
        <dbReference type="ARBA" id="ARBA00023157"/>
    </source>
</evidence>
<evidence type="ECO:0000259" key="16">
    <source>
        <dbReference type="PROSITE" id="PS50262"/>
    </source>
</evidence>
<dbReference type="GO" id="GO:0006954">
    <property type="term" value="P:inflammatory response"/>
    <property type="evidence" value="ECO:0007669"/>
    <property type="project" value="TreeGrafter"/>
</dbReference>
<reference evidence="17" key="3">
    <citation type="submission" date="2020-05" db="EMBL/GenBank/DDBJ databases">
        <title>Electrophorus electricus (electric eel) genome, fEleEle1, primary haplotype.</title>
        <authorList>
            <person name="Myers G."/>
            <person name="Meyer A."/>
            <person name="Fedrigo O."/>
            <person name="Formenti G."/>
            <person name="Rhie A."/>
            <person name="Tracey A."/>
            <person name="Sims Y."/>
            <person name="Jarvis E.D."/>
        </authorList>
    </citation>
    <scope>NUCLEOTIDE SEQUENCE [LARGE SCALE GENOMIC DNA]</scope>
</reference>
<dbReference type="Proteomes" id="UP000314983">
    <property type="component" value="Chromosome 2"/>
</dbReference>